<dbReference type="SUPFAM" id="SSF58104">
    <property type="entry name" value="Methyl-accepting chemotaxis protein (MCP) signaling domain"/>
    <property type="match status" value="1"/>
</dbReference>
<name>A0A975SP87_9RHOO</name>
<evidence type="ECO:0000256" key="4">
    <source>
        <dbReference type="SAM" id="Phobius"/>
    </source>
</evidence>
<dbReference type="InterPro" id="IPR004090">
    <property type="entry name" value="Chemotax_Me-accpt_rcpt"/>
</dbReference>
<keyword evidence="4" id="KW-0472">Membrane</keyword>
<dbReference type="Proteomes" id="UP000683428">
    <property type="component" value="Chromosome"/>
</dbReference>
<dbReference type="RefSeq" id="WP_232368565.1">
    <property type="nucleotide sequence ID" value="NZ_CP064782.1"/>
</dbReference>
<dbReference type="AlphaFoldDB" id="A0A975SP87"/>
<keyword evidence="4" id="KW-0812">Transmembrane</keyword>
<reference evidence="6" key="1">
    <citation type="submission" date="2020-11" db="EMBL/GenBank/DDBJ databases">
        <title>Azospira inquinata sp. nov.</title>
        <authorList>
            <person name="Moe W.M."/>
            <person name="Mikes M.C."/>
        </authorList>
    </citation>
    <scope>NUCLEOTIDE SEQUENCE</scope>
    <source>
        <strain evidence="6">Azo-3</strain>
    </source>
</reference>
<proteinExistence type="inferred from homology"/>
<comment type="similarity">
    <text evidence="2">Belongs to the methyl-accepting chemotaxis (MCP) protein family.</text>
</comment>
<organism evidence="6 7">
    <name type="scientific">Azospira inquinata</name>
    <dbReference type="NCBI Taxonomy" id="2785627"/>
    <lineage>
        <taxon>Bacteria</taxon>
        <taxon>Pseudomonadati</taxon>
        <taxon>Pseudomonadota</taxon>
        <taxon>Betaproteobacteria</taxon>
        <taxon>Rhodocyclales</taxon>
        <taxon>Rhodocyclaceae</taxon>
        <taxon>Azospira</taxon>
    </lineage>
</organism>
<dbReference type="KEGG" id="aiq:Azoinq_05075"/>
<dbReference type="GO" id="GO:0006935">
    <property type="term" value="P:chemotaxis"/>
    <property type="evidence" value="ECO:0007669"/>
    <property type="project" value="InterPro"/>
</dbReference>
<dbReference type="GO" id="GO:0016020">
    <property type="term" value="C:membrane"/>
    <property type="evidence" value="ECO:0007669"/>
    <property type="project" value="InterPro"/>
</dbReference>
<evidence type="ECO:0000259" key="5">
    <source>
        <dbReference type="PROSITE" id="PS50111"/>
    </source>
</evidence>
<dbReference type="Pfam" id="PF00015">
    <property type="entry name" value="MCPsignal"/>
    <property type="match status" value="1"/>
</dbReference>
<evidence type="ECO:0000313" key="7">
    <source>
        <dbReference type="Proteomes" id="UP000683428"/>
    </source>
</evidence>
<evidence type="ECO:0000256" key="2">
    <source>
        <dbReference type="ARBA" id="ARBA00029447"/>
    </source>
</evidence>
<gene>
    <name evidence="6" type="ORF">Azoinq_05075</name>
</gene>
<sequence length="478" mass="52562">MSTARKYPPFLKTQIGYWLIAFNTMMVLYVATELLLPGPAHMVVGVFLALLSIGLALYVWRNLHRIFSLLSSLHEQLGLAGKGEFHHRAVHTRDMGEVGLVAWELNDLLDLIETYFKEINTCFRRVSAGDYSRRPISAGLPGILAESLKGMNQSIQAMADNSAFVHRNRLASQLAALNNPHLRNNLSGSQNDLTEISHAMEQVADITRDNASGARASLESAQELSGELDTIVHSVNNMNEASHALATEWRGIETSLADISAIADQTNLLALNAAIEAARAGESGRGFAVVADEVRKLAERSKSTANQVQGILATLSGRIDDMQQRAGKAGSVADTVKDSVESFRQRFETLAQSSDQVLRRVVRVRDKSQTTLQKVGHIMRKQLTYTSLEEGQTHEMSSDLSSWRTEEGLREFGDTAAFGAMQAPEARIREQVRLALTEGGKEIPDEAVILAAMTVLEGESDRLLALFDRMVEEKHLQA</sequence>
<dbReference type="EMBL" id="CP064782">
    <property type="protein sequence ID" value="QWT49977.1"/>
    <property type="molecule type" value="Genomic_DNA"/>
</dbReference>
<accession>A0A975SP87</accession>
<dbReference type="InterPro" id="IPR004089">
    <property type="entry name" value="MCPsignal_dom"/>
</dbReference>
<protein>
    <submittedName>
        <fullName evidence="6">Chemotaxis protein</fullName>
    </submittedName>
</protein>
<dbReference type="GO" id="GO:0004888">
    <property type="term" value="F:transmembrane signaling receptor activity"/>
    <property type="evidence" value="ECO:0007669"/>
    <property type="project" value="InterPro"/>
</dbReference>
<dbReference type="PRINTS" id="PR00260">
    <property type="entry name" value="CHEMTRNSDUCR"/>
</dbReference>
<dbReference type="PANTHER" id="PTHR32089:SF112">
    <property type="entry name" value="LYSOZYME-LIKE PROTEIN-RELATED"/>
    <property type="match status" value="1"/>
</dbReference>
<dbReference type="GO" id="GO:0007165">
    <property type="term" value="P:signal transduction"/>
    <property type="evidence" value="ECO:0007669"/>
    <property type="project" value="UniProtKB-KW"/>
</dbReference>
<evidence type="ECO:0000256" key="3">
    <source>
        <dbReference type="PROSITE-ProRule" id="PRU00284"/>
    </source>
</evidence>
<evidence type="ECO:0000313" key="6">
    <source>
        <dbReference type="EMBL" id="QWT49977.1"/>
    </source>
</evidence>
<dbReference type="SMART" id="SM00283">
    <property type="entry name" value="MA"/>
    <property type="match status" value="1"/>
</dbReference>
<keyword evidence="4" id="KW-1133">Transmembrane helix</keyword>
<dbReference type="PROSITE" id="PS50111">
    <property type="entry name" value="CHEMOTAXIS_TRANSDUC_2"/>
    <property type="match status" value="1"/>
</dbReference>
<evidence type="ECO:0000256" key="1">
    <source>
        <dbReference type="ARBA" id="ARBA00023224"/>
    </source>
</evidence>
<dbReference type="Gene3D" id="1.10.287.950">
    <property type="entry name" value="Methyl-accepting chemotaxis protein"/>
    <property type="match status" value="1"/>
</dbReference>
<keyword evidence="7" id="KW-1185">Reference proteome</keyword>
<keyword evidence="1 3" id="KW-0807">Transducer</keyword>
<dbReference type="PANTHER" id="PTHR32089">
    <property type="entry name" value="METHYL-ACCEPTING CHEMOTAXIS PROTEIN MCPB"/>
    <property type="match status" value="1"/>
</dbReference>
<feature type="transmembrane region" description="Helical" evidence="4">
    <location>
        <begin position="15"/>
        <end position="36"/>
    </location>
</feature>
<feature type="domain" description="Methyl-accepting transducer" evidence="5">
    <location>
        <begin position="181"/>
        <end position="389"/>
    </location>
</feature>
<feature type="transmembrane region" description="Helical" evidence="4">
    <location>
        <begin position="42"/>
        <end position="60"/>
    </location>
</feature>